<evidence type="ECO:0000313" key="2">
    <source>
        <dbReference type="EMBL" id="PWR70442.1"/>
    </source>
</evidence>
<dbReference type="CDD" id="cd02440">
    <property type="entry name" value="AdoMet_MTases"/>
    <property type="match status" value="1"/>
</dbReference>
<comment type="caution">
    <text evidence="2">The sequence shown here is derived from an EMBL/GenBank/DDBJ whole genome shotgun (WGS) entry which is preliminary data.</text>
</comment>
<keyword evidence="3" id="KW-1185">Reference proteome</keyword>
<accession>A0A2V2MQM8</accession>
<evidence type="ECO:0000313" key="3">
    <source>
        <dbReference type="Proteomes" id="UP000245934"/>
    </source>
</evidence>
<dbReference type="Gene3D" id="3.40.50.150">
    <property type="entry name" value="Vaccinia Virus protein VP39"/>
    <property type="match status" value="1"/>
</dbReference>
<gene>
    <name evidence="2" type="ORF">DLD82_15690</name>
</gene>
<dbReference type="InterPro" id="IPR029063">
    <property type="entry name" value="SAM-dependent_MTases_sf"/>
</dbReference>
<dbReference type="InterPro" id="IPR025714">
    <property type="entry name" value="Methyltranfer_dom"/>
</dbReference>
<dbReference type="OrthoDB" id="1018at2157"/>
<dbReference type="Proteomes" id="UP000245934">
    <property type="component" value="Unassembled WGS sequence"/>
</dbReference>
<organism evidence="2 3">
    <name type="scientific">Methanospirillum stamsii</name>
    <dbReference type="NCBI Taxonomy" id="1277351"/>
    <lineage>
        <taxon>Archaea</taxon>
        <taxon>Methanobacteriati</taxon>
        <taxon>Methanobacteriota</taxon>
        <taxon>Stenosarchaea group</taxon>
        <taxon>Methanomicrobia</taxon>
        <taxon>Methanomicrobiales</taxon>
        <taxon>Methanospirillaceae</taxon>
        <taxon>Methanospirillum</taxon>
    </lineage>
</organism>
<dbReference type="SUPFAM" id="SSF53335">
    <property type="entry name" value="S-adenosyl-L-methionine-dependent methyltransferases"/>
    <property type="match status" value="1"/>
</dbReference>
<dbReference type="AlphaFoldDB" id="A0A2V2MQM8"/>
<dbReference type="PANTHER" id="PTHR43861">
    <property type="entry name" value="TRANS-ACONITATE 2-METHYLTRANSFERASE-RELATED"/>
    <property type="match status" value="1"/>
</dbReference>
<feature type="domain" description="Methyltransferase" evidence="1">
    <location>
        <begin position="64"/>
        <end position="171"/>
    </location>
</feature>
<reference evidence="2 3" key="1">
    <citation type="submission" date="2018-05" db="EMBL/GenBank/DDBJ databases">
        <title>Draft genome of Methanospirillum stamsii Pt1.</title>
        <authorList>
            <person name="Dueholm M.S."/>
            <person name="Nielsen P.H."/>
            <person name="Bakmann L.F."/>
            <person name="Otzen D.E."/>
        </authorList>
    </citation>
    <scope>NUCLEOTIDE SEQUENCE [LARGE SCALE GENOMIC DNA]</scope>
    <source>
        <strain evidence="2 3">Pt1</strain>
    </source>
</reference>
<name>A0A2V2MQM8_9EURY</name>
<dbReference type="GeneID" id="97610906"/>
<dbReference type="EMBL" id="QGMZ01000042">
    <property type="protein sequence ID" value="PWR70442.1"/>
    <property type="molecule type" value="Genomic_DNA"/>
</dbReference>
<evidence type="ECO:0000259" key="1">
    <source>
        <dbReference type="Pfam" id="PF13847"/>
    </source>
</evidence>
<proteinExistence type="predicted"/>
<dbReference type="Pfam" id="PF13847">
    <property type="entry name" value="Methyltransf_31"/>
    <property type="match status" value="1"/>
</dbReference>
<protein>
    <recommendedName>
        <fullName evidence="1">Methyltransferase domain-containing protein</fullName>
    </recommendedName>
</protein>
<sequence>MIQILFITFILIIAIILFSLAWRYSSQRRSLPCPVWMKWMLDPPSFKGISSRTKKTIKHLQVNPGMSVLDAGCGPGRLSIPLAERIAPNGVVTTMDIQEKMLEEVRKRSEKRGISNIKYLQGGIGEGKLEHNSFDRIVMITVLGEIPERETAMKELYNALKSGGKILIEETIRDPHFQRASVVREYAKKVGLIEVGHFGSRFNYIIIFERP</sequence>
<dbReference type="RefSeq" id="WP_109942076.1">
    <property type="nucleotide sequence ID" value="NZ_CP176366.1"/>
</dbReference>